<dbReference type="Proteomes" id="UP000227088">
    <property type="component" value="Unassembled WGS sequence"/>
</dbReference>
<evidence type="ECO:0000313" key="11">
    <source>
        <dbReference type="Proteomes" id="UP000227088"/>
    </source>
</evidence>
<keyword evidence="7 8" id="KW-0131">Cell cycle</keyword>
<dbReference type="HAMAP" id="MF_00910">
    <property type="entry name" value="FtsL"/>
    <property type="match status" value="1"/>
</dbReference>
<dbReference type="PANTHER" id="PTHR37479">
    <property type="entry name" value="CELL DIVISION PROTEIN FTSL"/>
    <property type="match status" value="1"/>
</dbReference>
<keyword evidence="5 8" id="KW-1133">Transmembrane helix</keyword>
<keyword evidence="2 8" id="KW-1003">Cell membrane</keyword>
<sequence>MSLSTKQNVMILILWFVVIISATLQVSATHWHRQLVSDWQVSEHQHLVIEQDYGRLLLEQSALTAHGRVERIAKDKLQMIEAKDVQVIRSSR</sequence>
<reference evidence="11" key="1">
    <citation type="journal article" date="2017" name="Proc. Natl. Acad. Sci. U.S.A.">
        <title>Simulation of Deepwater Horizon oil plume reveals substrate specialization within a complex community of hydrocarbon degraders.</title>
        <authorList>
            <person name="Hu P."/>
            <person name="Dubinsky E.A."/>
            <person name="Probst A.J."/>
            <person name="Wang J."/>
            <person name="Sieber C.M.K."/>
            <person name="Tom L.M."/>
            <person name="Gardinali P."/>
            <person name="Banfield J.F."/>
            <person name="Atlas R.M."/>
            <person name="Andersen G.L."/>
        </authorList>
    </citation>
    <scope>NUCLEOTIDE SEQUENCE [LARGE SCALE GENOMIC DNA]</scope>
</reference>
<evidence type="ECO:0000256" key="2">
    <source>
        <dbReference type="ARBA" id="ARBA00022475"/>
    </source>
</evidence>
<keyword evidence="6 8" id="KW-0472">Membrane</keyword>
<dbReference type="EMBL" id="MABE01000057">
    <property type="protein sequence ID" value="OUS41436.1"/>
    <property type="molecule type" value="Genomic_DNA"/>
</dbReference>
<dbReference type="GO" id="GO:0043093">
    <property type="term" value="P:FtsZ-dependent cytokinesis"/>
    <property type="evidence" value="ECO:0007669"/>
    <property type="project" value="UniProtKB-UniRule"/>
</dbReference>
<comment type="subcellular location">
    <subcellularLocation>
        <location evidence="8">Cell inner membrane</location>
        <topology evidence="8">Single-pass type II membrane protein</topology>
    </subcellularLocation>
    <subcellularLocation>
        <location evidence="1">Cell membrane</location>
        <topology evidence="1">Single-pass type II membrane protein</topology>
    </subcellularLocation>
    <text evidence="8">Localizes to the division septum where it forms a ring structure.</text>
</comment>
<evidence type="ECO:0000256" key="9">
    <source>
        <dbReference type="NCBIfam" id="TIGR02209"/>
    </source>
</evidence>
<evidence type="ECO:0000256" key="8">
    <source>
        <dbReference type="HAMAP-Rule" id="MF_00910"/>
    </source>
</evidence>
<keyword evidence="8" id="KW-0997">Cell inner membrane</keyword>
<comment type="function">
    <text evidence="8">Essential cell division protein. May link together the upstream cell division proteins, which are predominantly cytoplasmic, with the downstream cell division proteins, which are predominantly periplasmic.</text>
</comment>
<organism evidence="10 11">
    <name type="scientific">Oleispira antarctica</name>
    <dbReference type="NCBI Taxonomy" id="188908"/>
    <lineage>
        <taxon>Bacteria</taxon>
        <taxon>Pseudomonadati</taxon>
        <taxon>Pseudomonadota</taxon>
        <taxon>Gammaproteobacteria</taxon>
        <taxon>Oceanospirillales</taxon>
        <taxon>Oceanospirillaceae</taxon>
        <taxon>Oleispira</taxon>
    </lineage>
</organism>
<dbReference type="AlphaFoldDB" id="A0A1Y5HVV3"/>
<name>A0A1Y5HVV3_OLEAN</name>
<dbReference type="Pfam" id="PF04999">
    <property type="entry name" value="FtsL"/>
    <property type="match status" value="1"/>
</dbReference>
<keyword evidence="4 8" id="KW-0812">Transmembrane</keyword>
<dbReference type="GO" id="GO:0032153">
    <property type="term" value="C:cell division site"/>
    <property type="evidence" value="ECO:0007669"/>
    <property type="project" value="UniProtKB-UniRule"/>
</dbReference>
<evidence type="ECO:0000256" key="6">
    <source>
        <dbReference type="ARBA" id="ARBA00023136"/>
    </source>
</evidence>
<dbReference type="InterPro" id="IPR011922">
    <property type="entry name" value="Cell_div_FtsL"/>
</dbReference>
<evidence type="ECO:0000256" key="5">
    <source>
        <dbReference type="ARBA" id="ARBA00022989"/>
    </source>
</evidence>
<accession>A0A1Y5HVV3</accession>
<evidence type="ECO:0000256" key="3">
    <source>
        <dbReference type="ARBA" id="ARBA00022618"/>
    </source>
</evidence>
<protein>
    <recommendedName>
        <fullName evidence="8 9">Cell division protein FtsL</fullName>
    </recommendedName>
</protein>
<proteinExistence type="inferred from homology"/>
<dbReference type="NCBIfam" id="TIGR02209">
    <property type="entry name" value="ftsL_broad"/>
    <property type="match status" value="1"/>
</dbReference>
<evidence type="ECO:0000313" key="10">
    <source>
        <dbReference type="EMBL" id="OUS41436.1"/>
    </source>
</evidence>
<comment type="similarity">
    <text evidence="8">Belongs to the FtsL family.</text>
</comment>
<gene>
    <name evidence="8" type="primary">ftsL</name>
    <name evidence="10" type="ORF">A9R00_00875</name>
</gene>
<comment type="caution">
    <text evidence="10">The sequence shown here is derived from an EMBL/GenBank/DDBJ whole genome shotgun (WGS) entry which is preliminary data.</text>
</comment>
<dbReference type="PANTHER" id="PTHR37479:SF1">
    <property type="entry name" value="CELL DIVISION PROTEIN FTSL"/>
    <property type="match status" value="1"/>
</dbReference>
<comment type="subunit">
    <text evidence="8">Part of a complex composed of FtsB, FtsL and FtsQ.</text>
</comment>
<evidence type="ECO:0000256" key="7">
    <source>
        <dbReference type="ARBA" id="ARBA00023306"/>
    </source>
</evidence>
<evidence type="ECO:0000256" key="4">
    <source>
        <dbReference type="ARBA" id="ARBA00022692"/>
    </source>
</evidence>
<dbReference type="GO" id="GO:0005886">
    <property type="term" value="C:plasma membrane"/>
    <property type="evidence" value="ECO:0007669"/>
    <property type="project" value="UniProtKB-SubCell"/>
</dbReference>
<keyword evidence="3 8" id="KW-0132">Cell division</keyword>
<evidence type="ECO:0000256" key="1">
    <source>
        <dbReference type="ARBA" id="ARBA00004401"/>
    </source>
</evidence>